<evidence type="ECO:0000313" key="2">
    <source>
        <dbReference type="EMBL" id="GBM88315.1"/>
    </source>
</evidence>
<keyword evidence="3" id="KW-1185">Reference proteome</keyword>
<comment type="caution">
    <text evidence="2">The sequence shown here is derived from an EMBL/GenBank/DDBJ whole genome shotgun (WGS) entry which is preliminary data.</text>
</comment>
<accession>A0A4Y2JEK0</accession>
<evidence type="ECO:0000313" key="3">
    <source>
        <dbReference type="Proteomes" id="UP000499080"/>
    </source>
</evidence>
<dbReference type="EMBL" id="BGPR01003453">
    <property type="protein sequence ID" value="GBM88315.1"/>
    <property type="molecule type" value="Genomic_DNA"/>
</dbReference>
<protein>
    <submittedName>
        <fullName evidence="2">Uncharacterized protein</fullName>
    </submittedName>
</protein>
<reference evidence="2 3" key="1">
    <citation type="journal article" date="2019" name="Sci. Rep.">
        <title>Orb-weaving spider Araneus ventricosus genome elucidates the spidroin gene catalogue.</title>
        <authorList>
            <person name="Kono N."/>
            <person name="Nakamura H."/>
            <person name="Ohtoshi R."/>
            <person name="Moran D.A.P."/>
            <person name="Shinohara A."/>
            <person name="Yoshida Y."/>
            <person name="Fujiwara M."/>
            <person name="Mori M."/>
            <person name="Tomita M."/>
            <person name="Arakawa K."/>
        </authorList>
    </citation>
    <scope>NUCLEOTIDE SEQUENCE [LARGE SCALE GENOMIC DNA]</scope>
</reference>
<sequence>MKMIPADKHMEQFQYYLACLNELIQIEQINRLTRKIKRRINWLNKQRSPTSDIQTEMDYTESTTNDARSVGDNRKLYPRLRSFNNPDARKRFRYELASPRKAAKIHIIATEEPIATANKYAELQK</sequence>
<gene>
    <name evidence="2" type="ORF">AVEN_198146_1</name>
</gene>
<evidence type="ECO:0000256" key="1">
    <source>
        <dbReference type="SAM" id="MobiDB-lite"/>
    </source>
</evidence>
<proteinExistence type="predicted"/>
<dbReference type="AlphaFoldDB" id="A0A4Y2JEK0"/>
<dbReference type="Proteomes" id="UP000499080">
    <property type="component" value="Unassembled WGS sequence"/>
</dbReference>
<organism evidence="2 3">
    <name type="scientific">Araneus ventricosus</name>
    <name type="common">Orbweaver spider</name>
    <name type="synonym">Epeira ventricosa</name>
    <dbReference type="NCBI Taxonomy" id="182803"/>
    <lineage>
        <taxon>Eukaryota</taxon>
        <taxon>Metazoa</taxon>
        <taxon>Ecdysozoa</taxon>
        <taxon>Arthropoda</taxon>
        <taxon>Chelicerata</taxon>
        <taxon>Arachnida</taxon>
        <taxon>Araneae</taxon>
        <taxon>Araneomorphae</taxon>
        <taxon>Entelegynae</taxon>
        <taxon>Araneoidea</taxon>
        <taxon>Araneidae</taxon>
        <taxon>Araneus</taxon>
    </lineage>
</organism>
<feature type="region of interest" description="Disordered" evidence="1">
    <location>
        <begin position="51"/>
        <end position="73"/>
    </location>
</feature>
<name>A0A4Y2JEK0_ARAVE</name>